<keyword evidence="3" id="KW-1185">Reference proteome</keyword>
<dbReference type="AlphaFoldDB" id="A0A819ER18"/>
<dbReference type="EMBL" id="CAJOBG010000763">
    <property type="protein sequence ID" value="CAF3855214.1"/>
    <property type="molecule type" value="Genomic_DNA"/>
</dbReference>
<name>A0A819ER18_9BILA</name>
<proteinExistence type="predicted"/>
<sequence>NEQWNQNGMTVAGGNGNGSATNQLSAPWRVFIEEDNTIIIADSRNHRIIRWKMCDRNGQVVVDGNDLGNRLDQLNWPSDVLIDKETDSLIIFDL</sequence>
<feature type="region of interest" description="Disordered" evidence="1">
    <location>
        <begin position="1"/>
        <end position="21"/>
    </location>
</feature>
<accession>A0A819ER18</accession>
<evidence type="ECO:0000313" key="2">
    <source>
        <dbReference type="EMBL" id="CAF3855214.1"/>
    </source>
</evidence>
<dbReference type="InterPro" id="IPR011042">
    <property type="entry name" value="6-blade_b-propeller_TolB-like"/>
</dbReference>
<feature type="non-terminal residue" evidence="2">
    <location>
        <position position="1"/>
    </location>
</feature>
<dbReference type="Proteomes" id="UP000663866">
    <property type="component" value="Unassembled WGS sequence"/>
</dbReference>
<comment type="caution">
    <text evidence="2">The sequence shown here is derived from an EMBL/GenBank/DDBJ whole genome shotgun (WGS) entry which is preliminary data.</text>
</comment>
<reference evidence="2" key="1">
    <citation type="submission" date="2021-02" db="EMBL/GenBank/DDBJ databases">
        <authorList>
            <person name="Nowell W R."/>
        </authorList>
    </citation>
    <scope>NUCLEOTIDE SEQUENCE</scope>
</reference>
<evidence type="ECO:0000313" key="3">
    <source>
        <dbReference type="Proteomes" id="UP000663866"/>
    </source>
</evidence>
<organism evidence="2 3">
    <name type="scientific">Rotaria magnacalcarata</name>
    <dbReference type="NCBI Taxonomy" id="392030"/>
    <lineage>
        <taxon>Eukaryota</taxon>
        <taxon>Metazoa</taxon>
        <taxon>Spiralia</taxon>
        <taxon>Gnathifera</taxon>
        <taxon>Rotifera</taxon>
        <taxon>Eurotatoria</taxon>
        <taxon>Bdelloidea</taxon>
        <taxon>Philodinida</taxon>
        <taxon>Philodinidae</taxon>
        <taxon>Rotaria</taxon>
    </lineage>
</organism>
<protein>
    <submittedName>
        <fullName evidence="2">Uncharacterized protein</fullName>
    </submittedName>
</protein>
<evidence type="ECO:0000256" key="1">
    <source>
        <dbReference type="SAM" id="MobiDB-lite"/>
    </source>
</evidence>
<dbReference type="Gene3D" id="2.120.10.30">
    <property type="entry name" value="TolB, C-terminal domain"/>
    <property type="match status" value="1"/>
</dbReference>
<dbReference type="SUPFAM" id="SSF101898">
    <property type="entry name" value="NHL repeat"/>
    <property type="match status" value="1"/>
</dbReference>
<gene>
    <name evidence="2" type="ORF">OVN521_LOCUS7068</name>
</gene>